<dbReference type="PANTHER" id="PTHR46056">
    <property type="entry name" value="LONG-CHAIN-ALCOHOL OXIDASE"/>
    <property type="match status" value="1"/>
</dbReference>
<dbReference type="Gene3D" id="3.50.50.60">
    <property type="entry name" value="FAD/NAD(P)-binding domain"/>
    <property type="match status" value="2"/>
</dbReference>
<dbReference type="PANTHER" id="PTHR46056:SF12">
    <property type="entry name" value="LONG-CHAIN-ALCOHOL OXIDASE"/>
    <property type="match status" value="1"/>
</dbReference>
<keyword evidence="4" id="KW-0560">Oxidoreductase</keyword>
<dbReference type="EMBL" id="KX485463">
    <property type="protein sequence ID" value="AOO87827.1"/>
    <property type="molecule type" value="Genomic_DNA"/>
</dbReference>
<dbReference type="Pfam" id="PF13450">
    <property type="entry name" value="NAD_binding_8"/>
    <property type="match status" value="1"/>
</dbReference>
<feature type="domain" description="Glucose-methanol-choline oxidoreductase N-terminal" evidence="5">
    <location>
        <begin position="196"/>
        <end position="305"/>
    </location>
</feature>
<evidence type="ECO:0000256" key="1">
    <source>
        <dbReference type="ARBA" id="ARBA00010790"/>
    </source>
</evidence>
<protein>
    <submittedName>
        <fullName evidence="7">Oxidoreductase</fullName>
    </submittedName>
</protein>
<accession>A0A1B8RJV0</accession>
<comment type="similarity">
    <text evidence="1">Belongs to the GMC oxidoreductase family.</text>
</comment>
<keyword evidence="3" id="KW-0274">FAD</keyword>
<evidence type="ECO:0000256" key="4">
    <source>
        <dbReference type="ARBA" id="ARBA00023002"/>
    </source>
</evidence>
<sequence length="530" mass="57878">MDRFHFIIVGAGAAGAAAAWRLTSKGYRVLCLDRGPWMEPSSYPSTGPDWEIRKKTEFNPAIAERQNRFDYPVDDADSPIAVCNFNAVGGSTVLYSGHFPRFLEPDFSLKTTEGLGEDWPLSYAELMPYFALNERQMGMSGLVGDAYYPDIEEALPPVPLGVAGARLGRGFNEKRWHWWPSFAAIATRDKGGRSACLNLGPCNTGCPQGAKATADNTYLTDALRQGLTIVPEFAVSRVLVKDGVAYGVEGFDAKGERHAFHADNVILASSAIGTPRILLNSRNAERPTGIGNTMGLVGHNLMIHPLGYVEGIFAEQMDTDAGPQGCMLYSLQFYRSQAAGHKLGYMMHALRGTGPVETAMSALGKRKLRFGSAIYGDFDALYGKQLVVAIICEDLPEVENRIELDETRQDRFGDPGIKVHYKLHENTKKMMVHGMTRGRELMAAAGAVRSSAYGPVRNTGWHLLGTARMGDDPQHSVVDPSGKVHDTDNLYVIDSSVFVTGSCVNPANTIQAVALLLSDRIDERVRQTIL</sequence>
<organism evidence="7">
    <name type="scientific">Rhizobium leguminosarum bv. trifolii</name>
    <dbReference type="NCBI Taxonomy" id="386"/>
    <lineage>
        <taxon>Bacteria</taxon>
        <taxon>Pseudomonadati</taxon>
        <taxon>Pseudomonadota</taxon>
        <taxon>Alphaproteobacteria</taxon>
        <taxon>Hyphomicrobiales</taxon>
        <taxon>Rhizobiaceae</taxon>
        <taxon>Rhizobium/Agrobacterium group</taxon>
        <taxon>Rhizobium</taxon>
    </lineage>
</organism>
<proteinExistence type="inferred from homology"/>
<dbReference type="GO" id="GO:0016614">
    <property type="term" value="F:oxidoreductase activity, acting on CH-OH group of donors"/>
    <property type="evidence" value="ECO:0007669"/>
    <property type="project" value="InterPro"/>
</dbReference>
<dbReference type="SUPFAM" id="SSF51905">
    <property type="entry name" value="FAD/NAD(P)-binding domain"/>
    <property type="match status" value="1"/>
</dbReference>
<dbReference type="Pfam" id="PF05199">
    <property type="entry name" value="GMC_oxred_C"/>
    <property type="match status" value="1"/>
</dbReference>
<name>A0A1B8RJV0_RHILT</name>
<dbReference type="InterPro" id="IPR007867">
    <property type="entry name" value="GMC_OxRtase_C"/>
</dbReference>
<evidence type="ECO:0000256" key="2">
    <source>
        <dbReference type="ARBA" id="ARBA00022630"/>
    </source>
</evidence>
<reference evidence="7" key="1">
    <citation type="journal article" date="2015" name="BMC Genomics">
        <title>Transcriptome profiling of a Rhizobium leguminosarum bv. trifolii rosR mutant reveals the role of the transcriptional regulator RosR in motility, synthesis of cell-surface components, and other cellular processes.</title>
        <authorList>
            <person name="Rachwal K."/>
            <person name="Matczynska E."/>
            <person name="Janczarek M."/>
        </authorList>
    </citation>
    <scope>NUCLEOTIDE SEQUENCE</scope>
    <source>
        <strain evidence="7">Rt24.2</strain>
    </source>
</reference>
<dbReference type="InterPro" id="IPR000172">
    <property type="entry name" value="GMC_OxRdtase_N"/>
</dbReference>
<evidence type="ECO:0000259" key="6">
    <source>
        <dbReference type="Pfam" id="PF05199"/>
    </source>
</evidence>
<dbReference type="GO" id="GO:0050660">
    <property type="term" value="F:flavin adenine dinucleotide binding"/>
    <property type="evidence" value="ECO:0007669"/>
    <property type="project" value="InterPro"/>
</dbReference>
<evidence type="ECO:0000313" key="7">
    <source>
        <dbReference type="EMBL" id="AOO87827.1"/>
    </source>
</evidence>
<dbReference type="AlphaFoldDB" id="A0A1B8RJV0"/>
<dbReference type="Pfam" id="PF00732">
    <property type="entry name" value="GMC_oxred_N"/>
    <property type="match status" value="1"/>
</dbReference>
<evidence type="ECO:0000259" key="5">
    <source>
        <dbReference type="Pfam" id="PF00732"/>
    </source>
</evidence>
<keyword evidence="2" id="KW-0285">Flavoprotein</keyword>
<feature type="domain" description="Glucose-methanol-choline oxidoreductase C-terminal" evidence="6">
    <location>
        <begin position="396"/>
        <end position="514"/>
    </location>
</feature>
<dbReference type="SUPFAM" id="SSF54373">
    <property type="entry name" value="FAD-linked reductases, C-terminal domain"/>
    <property type="match status" value="1"/>
</dbReference>
<reference evidence="7" key="2">
    <citation type="journal article" date="2016" name="Front. Microbiol.">
        <title>The Regulatory Protein RosR Affects Rhizobium leguminosarum bv. trifolii Protein Profiles, Cell Surface Properties, and Symbiosis with Clover.</title>
        <authorList>
            <person name="Rachwal K."/>
            <person name="Boguszewska A."/>
            <person name="Kopcinska J."/>
            <person name="Karas M."/>
            <person name="Tchorzewski M."/>
            <person name="Janczarek M."/>
        </authorList>
    </citation>
    <scope>NUCLEOTIDE SEQUENCE</scope>
    <source>
        <strain evidence="7">Rt24.2</strain>
    </source>
</reference>
<dbReference type="InterPro" id="IPR036188">
    <property type="entry name" value="FAD/NAD-bd_sf"/>
</dbReference>
<evidence type="ECO:0000256" key="3">
    <source>
        <dbReference type="ARBA" id="ARBA00022827"/>
    </source>
</evidence>